<dbReference type="Proteomes" id="UP000044026">
    <property type="component" value="Unassembled WGS sequence"/>
</dbReference>
<protein>
    <submittedName>
        <fullName evidence="1">Uncharacterized protein</fullName>
    </submittedName>
</protein>
<proteinExistence type="predicted"/>
<reference evidence="1 2" key="1">
    <citation type="submission" date="2015-01" db="EMBL/GenBank/DDBJ databases">
        <authorList>
            <person name="Xiang T."/>
            <person name="Song Y."/>
            <person name="Huang L."/>
            <person name="Wang B."/>
            <person name="Wu P."/>
        </authorList>
    </citation>
    <scope>NUCLEOTIDE SEQUENCE [LARGE SCALE GENOMIC DNA]</scope>
    <source>
        <strain evidence="1 2">Cc12</strain>
    </source>
</reference>
<name>A0A0B7HMM7_9FLAO</name>
<organism evidence="1 2">
    <name type="scientific">Capnocytophaga canimorsus</name>
    <dbReference type="NCBI Taxonomy" id="28188"/>
    <lineage>
        <taxon>Bacteria</taxon>
        <taxon>Pseudomonadati</taxon>
        <taxon>Bacteroidota</taxon>
        <taxon>Flavobacteriia</taxon>
        <taxon>Flavobacteriales</taxon>
        <taxon>Flavobacteriaceae</taxon>
        <taxon>Capnocytophaga</taxon>
    </lineage>
</organism>
<dbReference type="AlphaFoldDB" id="A0A0B7HMM7"/>
<evidence type="ECO:0000313" key="1">
    <source>
        <dbReference type="EMBL" id="CEN40535.1"/>
    </source>
</evidence>
<evidence type="ECO:0000313" key="2">
    <source>
        <dbReference type="Proteomes" id="UP000044026"/>
    </source>
</evidence>
<dbReference type="EMBL" id="CDOE01000077">
    <property type="protein sequence ID" value="CEN40535.1"/>
    <property type="molecule type" value="Genomic_DNA"/>
</dbReference>
<accession>A0A0B7HMM7</accession>
<gene>
    <name evidence="1" type="ORF">CCAN12_790020</name>
</gene>
<sequence>MLIALGRHKIPITYLRDITLSTRRFFVN</sequence>